<reference evidence="12 13" key="1">
    <citation type="journal article" date="2019" name="Fungal Biol. Biotechnol.">
        <title>Draft genome sequence of fastidious pathogen Ceratobasidium theobromae, which causes vascular-streak dieback in Theobroma cacao.</title>
        <authorList>
            <person name="Ali S.S."/>
            <person name="Asman A."/>
            <person name="Shao J."/>
            <person name="Firmansyah A.P."/>
            <person name="Susilo A.W."/>
            <person name="Rosmana A."/>
            <person name="McMahon P."/>
            <person name="Junaid M."/>
            <person name="Guest D."/>
            <person name="Kheng T.Y."/>
            <person name="Meinhardt L.W."/>
            <person name="Bailey B.A."/>
        </authorList>
    </citation>
    <scope>NUCLEOTIDE SEQUENCE [LARGE SCALE GENOMIC DNA]</scope>
    <source>
        <strain evidence="12 13">CT2</strain>
    </source>
</reference>
<feature type="transmembrane region" description="Helical" evidence="10">
    <location>
        <begin position="22"/>
        <end position="40"/>
    </location>
</feature>
<keyword evidence="6 10" id="KW-0472">Membrane</keyword>
<dbReference type="Gene3D" id="1.20.1250.20">
    <property type="entry name" value="MFS general substrate transporter like domains"/>
    <property type="match status" value="1"/>
</dbReference>
<feature type="transmembrane region" description="Helical" evidence="10">
    <location>
        <begin position="319"/>
        <end position="340"/>
    </location>
</feature>
<keyword evidence="13" id="KW-1185">Reference proteome</keyword>
<dbReference type="FunFam" id="1.20.1250.20:FF:000115">
    <property type="entry name" value="High-affinity glucose transporter"/>
    <property type="match status" value="1"/>
</dbReference>
<evidence type="ECO:0000259" key="11">
    <source>
        <dbReference type="PROSITE" id="PS50850"/>
    </source>
</evidence>
<keyword evidence="7" id="KW-0325">Glycoprotein</keyword>
<feature type="transmembrane region" description="Helical" evidence="10">
    <location>
        <begin position="380"/>
        <end position="404"/>
    </location>
</feature>
<dbReference type="EMBL" id="SSOP01000014">
    <property type="protein sequence ID" value="KAB5594928.1"/>
    <property type="molecule type" value="Genomic_DNA"/>
</dbReference>
<sequence>MAGGPVSAGGGVGGSGAPRNKLAGILMTVFAAFGGILFGYDTGIIAGVKEMDNWLQTFGHQAEDGNWEISTSRESLIVSILSAGTFFGALFAAPMGDILGRKWGLIAACLVFCVGVALQTGTTSVPVFVVGRVFAGLGVGMVSCLVPMYQSECSPKWIRGAVVSCYQWAITIGLLLAAIVNNATKNRNDYSSWRIPIALQFVWAAILAGGMSLLPESPRYLIKRGRDQDAQRSLARLLSLHPEDPEVETELNDIRANLRAEEELGSGSYADCFKQGPNKILTRTMTGVFLQAWQQLTGINFIFYYGTTFFVRSGVRDPFLITIATNVVNVGMTVPGIYLVDKIGRRRLLLIGAAGMLICEYLVAIIGVTISVNNQAGQKVLIAFVCIYIAFFAATWGPIAWVVTGEIFPLAIRAKAMSLSTASNWLWNFGIGYATPYLVNEGPGNANLGVKVFFIWGSTCVGCLLFTYFLIPETKGLSLEQIDILYQNTNAIQSVAYRRQLIAEDVHAADPEAIARVTSKVEHERETKGYNEKADVQHSA</sequence>
<dbReference type="GO" id="GO:0010255">
    <property type="term" value="P:glucose mediated signaling pathway"/>
    <property type="evidence" value="ECO:0007669"/>
    <property type="project" value="UniProtKB-ARBA"/>
</dbReference>
<dbReference type="PANTHER" id="PTHR48022:SF17">
    <property type="entry name" value="HEXOSE TRANSPORTER"/>
    <property type="match status" value="1"/>
</dbReference>
<protein>
    <submittedName>
        <fullName evidence="12">MFS monosaccharide transporter</fullName>
    </submittedName>
</protein>
<evidence type="ECO:0000256" key="3">
    <source>
        <dbReference type="ARBA" id="ARBA00022448"/>
    </source>
</evidence>
<gene>
    <name evidence="12" type="ORF">CTheo_1561</name>
</gene>
<evidence type="ECO:0000256" key="2">
    <source>
        <dbReference type="ARBA" id="ARBA00010992"/>
    </source>
</evidence>
<evidence type="ECO:0000256" key="8">
    <source>
        <dbReference type="ARBA" id="ARBA00049119"/>
    </source>
</evidence>
<dbReference type="InterPro" id="IPR020846">
    <property type="entry name" value="MFS_dom"/>
</dbReference>
<name>A0A5N5QTF2_9AGAM</name>
<feature type="transmembrane region" description="Helical" evidence="10">
    <location>
        <begin position="161"/>
        <end position="181"/>
    </location>
</feature>
<comment type="catalytic activity">
    <reaction evidence="8">
        <text>myo-inositol(out) + H(+)(out) = myo-inositol(in) + H(+)(in)</text>
        <dbReference type="Rhea" id="RHEA:60364"/>
        <dbReference type="ChEBI" id="CHEBI:15378"/>
        <dbReference type="ChEBI" id="CHEBI:17268"/>
    </reaction>
</comment>
<comment type="subcellular location">
    <subcellularLocation>
        <location evidence="1">Membrane</location>
        <topology evidence="1">Multi-pass membrane protein</topology>
    </subcellularLocation>
</comment>
<feature type="transmembrane region" description="Helical" evidence="10">
    <location>
        <begin position="193"/>
        <end position="214"/>
    </location>
</feature>
<evidence type="ECO:0000313" key="12">
    <source>
        <dbReference type="EMBL" id="KAB5594928.1"/>
    </source>
</evidence>
<dbReference type="InterPro" id="IPR050360">
    <property type="entry name" value="MFS_Sugar_Transporters"/>
</dbReference>
<dbReference type="GO" id="GO:0005351">
    <property type="term" value="F:carbohydrate:proton symporter activity"/>
    <property type="evidence" value="ECO:0007669"/>
    <property type="project" value="TreeGrafter"/>
</dbReference>
<dbReference type="PROSITE" id="PS50850">
    <property type="entry name" value="MFS"/>
    <property type="match status" value="1"/>
</dbReference>
<comment type="similarity">
    <text evidence="2 9">Belongs to the major facilitator superfamily. Sugar transporter (TC 2.A.1.1) family.</text>
</comment>
<dbReference type="SUPFAM" id="SSF103473">
    <property type="entry name" value="MFS general substrate transporter"/>
    <property type="match status" value="1"/>
</dbReference>
<evidence type="ECO:0000256" key="9">
    <source>
        <dbReference type="RuleBase" id="RU003346"/>
    </source>
</evidence>
<evidence type="ECO:0000256" key="6">
    <source>
        <dbReference type="ARBA" id="ARBA00023136"/>
    </source>
</evidence>
<dbReference type="CDD" id="cd17356">
    <property type="entry name" value="MFS_HXT"/>
    <property type="match status" value="1"/>
</dbReference>
<keyword evidence="5 10" id="KW-1133">Transmembrane helix</keyword>
<evidence type="ECO:0000313" key="13">
    <source>
        <dbReference type="Proteomes" id="UP000383932"/>
    </source>
</evidence>
<evidence type="ECO:0000256" key="7">
    <source>
        <dbReference type="ARBA" id="ARBA00023180"/>
    </source>
</evidence>
<dbReference type="AlphaFoldDB" id="A0A5N5QTF2"/>
<dbReference type="OrthoDB" id="6612291at2759"/>
<dbReference type="InterPro" id="IPR005828">
    <property type="entry name" value="MFS_sugar_transport-like"/>
</dbReference>
<dbReference type="PANTHER" id="PTHR48022">
    <property type="entry name" value="PLASTIDIC GLUCOSE TRANSPORTER 4"/>
    <property type="match status" value="1"/>
</dbReference>
<dbReference type="PRINTS" id="PR00171">
    <property type="entry name" value="SUGRTRNSPORT"/>
</dbReference>
<evidence type="ECO:0000256" key="10">
    <source>
        <dbReference type="SAM" id="Phobius"/>
    </source>
</evidence>
<dbReference type="Proteomes" id="UP000383932">
    <property type="component" value="Unassembled WGS sequence"/>
</dbReference>
<feature type="transmembrane region" description="Helical" evidence="10">
    <location>
        <begin position="347"/>
        <end position="368"/>
    </location>
</feature>
<evidence type="ECO:0000256" key="4">
    <source>
        <dbReference type="ARBA" id="ARBA00022692"/>
    </source>
</evidence>
<dbReference type="GO" id="GO:0005886">
    <property type="term" value="C:plasma membrane"/>
    <property type="evidence" value="ECO:0007669"/>
    <property type="project" value="UniProtKB-ARBA"/>
</dbReference>
<accession>A0A5N5QTF2</accession>
<keyword evidence="4 10" id="KW-0812">Transmembrane</keyword>
<feature type="transmembrane region" description="Helical" evidence="10">
    <location>
        <begin position="103"/>
        <end position="121"/>
    </location>
</feature>
<keyword evidence="3 9" id="KW-0813">Transport</keyword>
<evidence type="ECO:0000256" key="5">
    <source>
        <dbReference type="ARBA" id="ARBA00022989"/>
    </source>
</evidence>
<feature type="domain" description="Major facilitator superfamily (MFS) profile" evidence="11">
    <location>
        <begin position="27"/>
        <end position="475"/>
    </location>
</feature>
<dbReference type="NCBIfam" id="TIGR00879">
    <property type="entry name" value="SP"/>
    <property type="match status" value="1"/>
</dbReference>
<dbReference type="PROSITE" id="PS00217">
    <property type="entry name" value="SUGAR_TRANSPORT_2"/>
    <property type="match status" value="1"/>
</dbReference>
<feature type="transmembrane region" description="Helical" evidence="10">
    <location>
        <begin position="453"/>
        <end position="471"/>
    </location>
</feature>
<organism evidence="12 13">
    <name type="scientific">Ceratobasidium theobromae</name>
    <dbReference type="NCBI Taxonomy" id="1582974"/>
    <lineage>
        <taxon>Eukaryota</taxon>
        <taxon>Fungi</taxon>
        <taxon>Dikarya</taxon>
        <taxon>Basidiomycota</taxon>
        <taxon>Agaricomycotina</taxon>
        <taxon>Agaricomycetes</taxon>
        <taxon>Cantharellales</taxon>
        <taxon>Ceratobasidiaceae</taxon>
        <taxon>Ceratobasidium</taxon>
    </lineage>
</organism>
<feature type="transmembrane region" description="Helical" evidence="10">
    <location>
        <begin position="127"/>
        <end position="149"/>
    </location>
</feature>
<evidence type="ECO:0000256" key="1">
    <source>
        <dbReference type="ARBA" id="ARBA00004141"/>
    </source>
</evidence>
<dbReference type="GO" id="GO:0005536">
    <property type="term" value="F:D-glucose binding"/>
    <property type="evidence" value="ECO:0007669"/>
    <property type="project" value="UniProtKB-ARBA"/>
</dbReference>
<dbReference type="InterPro" id="IPR003663">
    <property type="entry name" value="Sugar/inositol_transpt"/>
</dbReference>
<comment type="caution">
    <text evidence="12">The sequence shown here is derived from an EMBL/GenBank/DDBJ whole genome shotgun (WGS) entry which is preliminary data.</text>
</comment>
<dbReference type="InterPro" id="IPR005829">
    <property type="entry name" value="Sugar_transporter_CS"/>
</dbReference>
<dbReference type="InterPro" id="IPR036259">
    <property type="entry name" value="MFS_trans_sf"/>
</dbReference>
<feature type="transmembrane region" description="Helical" evidence="10">
    <location>
        <begin position="416"/>
        <end position="433"/>
    </location>
</feature>
<feature type="transmembrane region" description="Helical" evidence="10">
    <location>
        <begin position="76"/>
        <end position="96"/>
    </location>
</feature>
<dbReference type="PROSITE" id="PS00216">
    <property type="entry name" value="SUGAR_TRANSPORT_1"/>
    <property type="match status" value="1"/>
</dbReference>
<proteinExistence type="inferred from homology"/>
<dbReference type="Pfam" id="PF00083">
    <property type="entry name" value="Sugar_tr"/>
    <property type="match status" value="1"/>
</dbReference>